<dbReference type="EMBL" id="JAPWIJ010000008">
    <property type="protein sequence ID" value="MCZ4520617.1"/>
    <property type="molecule type" value="Genomic_DNA"/>
</dbReference>
<dbReference type="RefSeq" id="WP_269607054.1">
    <property type="nucleotide sequence ID" value="NZ_JAPWIJ010000008.1"/>
</dbReference>
<sequence>MIDLGALNLGVLGRQPKIFWVFVVVAVVAAGVIVVESHASGPAVVALPETPASSGFSSSSYDPGDTSTTIPGCDAVVVPGAGESVGVILRLDGGSFDDPRYPWFSGRKATALSDALASALPSETSIVFATPGTSVFGAESAFRFGPVQGPTSGSSVSDGSGDDSSMDDLSMFASSTAAGLLIRNGKGADVTVTISKSTRGVPPCVGGSLDRRQVVADGAVVDTKESTSENGGRTAVVRTATAYAPDGTTLQANASQFVSSDEAMSMVDLISLVSSSDLRLDAPVPDATRPPPLPCDARGGSQDGPAVTRADADRIGGALERARVRALRAVIAFDPPLAPMQRVAFADDSLCTAGNIVTPGSEGVVRVSITGGQPLPEIPDKYDPAADRSVDTVRLPDGSISERSKFGPRTVTVTRPSGTRIRISSTSAGELVTVGNLESIATAPGLDL</sequence>
<evidence type="ECO:0000256" key="1">
    <source>
        <dbReference type="SAM" id="MobiDB-lite"/>
    </source>
</evidence>
<keyword evidence="3" id="KW-1185">Reference proteome</keyword>
<protein>
    <submittedName>
        <fullName evidence="2">Uncharacterized protein</fullName>
    </submittedName>
</protein>
<evidence type="ECO:0000313" key="2">
    <source>
        <dbReference type="EMBL" id="MCZ4520617.1"/>
    </source>
</evidence>
<feature type="region of interest" description="Disordered" evidence="1">
    <location>
        <begin position="288"/>
        <end position="308"/>
    </location>
</feature>
<name>A0ABT4MHZ6_9NOCA</name>
<comment type="caution">
    <text evidence="2">The sequence shown here is derived from an EMBL/GenBank/DDBJ whole genome shotgun (WGS) entry which is preliminary data.</text>
</comment>
<proteinExistence type="predicted"/>
<organism evidence="2 3">
    <name type="scientific">Rhodococcus ruber</name>
    <dbReference type="NCBI Taxonomy" id="1830"/>
    <lineage>
        <taxon>Bacteria</taxon>
        <taxon>Bacillati</taxon>
        <taxon>Actinomycetota</taxon>
        <taxon>Actinomycetes</taxon>
        <taxon>Mycobacteriales</taxon>
        <taxon>Nocardiaceae</taxon>
        <taxon>Rhodococcus</taxon>
    </lineage>
</organism>
<evidence type="ECO:0000313" key="3">
    <source>
        <dbReference type="Proteomes" id="UP001081071"/>
    </source>
</evidence>
<reference evidence="2" key="1">
    <citation type="submission" date="2022-12" db="EMBL/GenBank/DDBJ databases">
        <authorList>
            <person name="Krivoruchko A.V."/>
            <person name="Elkin A."/>
        </authorList>
    </citation>
    <scope>NUCLEOTIDE SEQUENCE</scope>
    <source>
        <strain evidence="2">IEGM 1391</strain>
    </source>
</reference>
<gene>
    <name evidence="2" type="ORF">O4220_19085</name>
</gene>
<dbReference type="Proteomes" id="UP001081071">
    <property type="component" value="Unassembled WGS sequence"/>
</dbReference>
<accession>A0ABT4MHZ6</accession>